<protein>
    <submittedName>
        <fullName evidence="2">Uncharacterized protein</fullName>
    </submittedName>
</protein>
<accession>A0A448WP92</accession>
<dbReference type="Proteomes" id="UP000784294">
    <property type="component" value="Unassembled WGS sequence"/>
</dbReference>
<evidence type="ECO:0000313" key="3">
    <source>
        <dbReference type="Proteomes" id="UP000784294"/>
    </source>
</evidence>
<dbReference type="EMBL" id="CAAALY010029458">
    <property type="protein sequence ID" value="VEL16682.1"/>
    <property type="molecule type" value="Genomic_DNA"/>
</dbReference>
<sequence length="71" mass="7631">MGLQSASCDIWRLKILPHCCRVGNRRKCLAGSNLCWKRPTDIRFQVASSSANINPPMPPPATAPPSVSGGL</sequence>
<gene>
    <name evidence="2" type="ORF">PXEA_LOCUS10122</name>
</gene>
<feature type="region of interest" description="Disordered" evidence="1">
    <location>
        <begin position="50"/>
        <end position="71"/>
    </location>
</feature>
<reference evidence="2" key="1">
    <citation type="submission" date="2018-11" db="EMBL/GenBank/DDBJ databases">
        <authorList>
            <consortium name="Pathogen Informatics"/>
        </authorList>
    </citation>
    <scope>NUCLEOTIDE SEQUENCE</scope>
</reference>
<name>A0A448WP92_9PLAT</name>
<dbReference type="AlphaFoldDB" id="A0A448WP92"/>
<evidence type="ECO:0000256" key="1">
    <source>
        <dbReference type="SAM" id="MobiDB-lite"/>
    </source>
</evidence>
<proteinExistence type="predicted"/>
<keyword evidence="3" id="KW-1185">Reference proteome</keyword>
<comment type="caution">
    <text evidence="2">The sequence shown here is derived from an EMBL/GenBank/DDBJ whole genome shotgun (WGS) entry which is preliminary data.</text>
</comment>
<organism evidence="2 3">
    <name type="scientific">Protopolystoma xenopodis</name>
    <dbReference type="NCBI Taxonomy" id="117903"/>
    <lineage>
        <taxon>Eukaryota</taxon>
        <taxon>Metazoa</taxon>
        <taxon>Spiralia</taxon>
        <taxon>Lophotrochozoa</taxon>
        <taxon>Platyhelminthes</taxon>
        <taxon>Monogenea</taxon>
        <taxon>Polyopisthocotylea</taxon>
        <taxon>Polystomatidea</taxon>
        <taxon>Polystomatidae</taxon>
        <taxon>Protopolystoma</taxon>
    </lineage>
</organism>
<evidence type="ECO:0000313" key="2">
    <source>
        <dbReference type="EMBL" id="VEL16682.1"/>
    </source>
</evidence>